<reference evidence="1 2" key="1">
    <citation type="submission" date="2022-06" db="EMBL/GenBank/DDBJ databases">
        <title>Genomic Encyclopedia of Archaeal and Bacterial Type Strains, Phase II (KMG-II): from individual species to whole genera.</title>
        <authorList>
            <person name="Goeker M."/>
        </authorList>
    </citation>
    <scope>NUCLEOTIDE SEQUENCE [LARGE SCALE GENOMIC DNA]</scope>
    <source>
        <strain evidence="1 2">DSM 44693</strain>
    </source>
</reference>
<dbReference type="EMBL" id="JAMTCJ010000002">
    <property type="protein sequence ID" value="MCP2175601.1"/>
    <property type="molecule type" value="Genomic_DNA"/>
</dbReference>
<organism evidence="1 2">
    <name type="scientific">Williamsia maris</name>
    <dbReference type="NCBI Taxonomy" id="72806"/>
    <lineage>
        <taxon>Bacteria</taxon>
        <taxon>Bacillati</taxon>
        <taxon>Actinomycetota</taxon>
        <taxon>Actinomycetes</taxon>
        <taxon>Mycobacteriales</taxon>
        <taxon>Nocardiaceae</taxon>
        <taxon>Williamsia</taxon>
    </lineage>
</organism>
<sequence>MEPVDIDALAHRIARVAIRHPNRAQLAFDSDGQLVDWQSLDDDSWNNDSTADDRVYIVAGGATASDVRETIRDR</sequence>
<evidence type="ECO:0000313" key="2">
    <source>
        <dbReference type="Proteomes" id="UP001206895"/>
    </source>
</evidence>
<dbReference type="RefSeq" id="WP_343946532.1">
    <property type="nucleotide sequence ID" value="NZ_BAAAJQ010000001.1"/>
</dbReference>
<name>A0ABT1HD49_9NOCA</name>
<accession>A0ABT1HD49</accession>
<dbReference type="Proteomes" id="UP001206895">
    <property type="component" value="Unassembled WGS sequence"/>
</dbReference>
<protein>
    <submittedName>
        <fullName evidence="1">Uncharacterized protein</fullName>
    </submittedName>
</protein>
<gene>
    <name evidence="1" type="ORF">LX13_001420</name>
</gene>
<keyword evidence="2" id="KW-1185">Reference proteome</keyword>
<proteinExistence type="predicted"/>
<evidence type="ECO:0000313" key="1">
    <source>
        <dbReference type="EMBL" id="MCP2175601.1"/>
    </source>
</evidence>
<comment type="caution">
    <text evidence="1">The sequence shown here is derived from an EMBL/GenBank/DDBJ whole genome shotgun (WGS) entry which is preliminary data.</text>
</comment>